<dbReference type="InterPro" id="IPR002204">
    <property type="entry name" value="3-OH-isobutyrate_DH-rel_CS"/>
</dbReference>
<evidence type="ECO:0000256" key="3">
    <source>
        <dbReference type="ARBA" id="ARBA00023027"/>
    </source>
</evidence>
<dbReference type="RefSeq" id="WP_003331477.1">
    <property type="nucleotide sequence ID" value="NZ_AJLR01000069.1"/>
</dbReference>
<protein>
    <submittedName>
        <fullName evidence="7">3-hydroxyisobutyrate dehydrogenase</fullName>
    </submittedName>
</protein>
<evidence type="ECO:0000256" key="1">
    <source>
        <dbReference type="ARBA" id="ARBA00009080"/>
    </source>
</evidence>
<dbReference type="GO" id="GO:0051287">
    <property type="term" value="F:NAD binding"/>
    <property type="evidence" value="ECO:0007669"/>
    <property type="project" value="InterPro"/>
</dbReference>
<dbReference type="GO" id="GO:0016054">
    <property type="term" value="P:organic acid catabolic process"/>
    <property type="evidence" value="ECO:0007669"/>
    <property type="project" value="UniProtKB-ARBA"/>
</dbReference>
<gene>
    <name evidence="7" type="ORF">BAZO_10802</name>
</gene>
<dbReference type="GO" id="GO:0050661">
    <property type="term" value="F:NADP binding"/>
    <property type="evidence" value="ECO:0007669"/>
    <property type="project" value="InterPro"/>
</dbReference>
<dbReference type="PATRIC" id="fig|1131731.3.peg.2244"/>
<dbReference type="PANTHER" id="PTHR22981">
    <property type="entry name" value="3-HYDROXYISOBUTYRATE DEHYDROGENASE-RELATED"/>
    <property type="match status" value="1"/>
</dbReference>
<evidence type="ECO:0000256" key="2">
    <source>
        <dbReference type="ARBA" id="ARBA00023002"/>
    </source>
</evidence>
<dbReference type="Pfam" id="PF14833">
    <property type="entry name" value="NAD_binding_11"/>
    <property type="match status" value="1"/>
</dbReference>
<dbReference type="PIRSF" id="PIRSF000103">
    <property type="entry name" value="HIBADH"/>
    <property type="match status" value="1"/>
</dbReference>
<organism evidence="7 8">
    <name type="scientific">Schinkia azotoformans LMG 9581</name>
    <dbReference type="NCBI Taxonomy" id="1131731"/>
    <lineage>
        <taxon>Bacteria</taxon>
        <taxon>Bacillati</taxon>
        <taxon>Bacillota</taxon>
        <taxon>Bacilli</taxon>
        <taxon>Bacillales</taxon>
        <taxon>Bacillaceae</taxon>
        <taxon>Calidifontibacillus/Schinkia group</taxon>
        <taxon>Schinkia</taxon>
    </lineage>
</organism>
<feature type="domain" description="6-phosphogluconate dehydrogenase NADP-binding" evidence="5">
    <location>
        <begin position="2"/>
        <end position="161"/>
    </location>
</feature>
<keyword evidence="3" id="KW-0520">NAD</keyword>
<dbReference type="AlphaFoldDB" id="K6D311"/>
<feature type="domain" description="3-hydroxyisobutyrate dehydrogenase-like NAD-binding" evidence="6">
    <location>
        <begin position="164"/>
        <end position="284"/>
    </location>
</feature>
<evidence type="ECO:0000313" key="8">
    <source>
        <dbReference type="Proteomes" id="UP000006315"/>
    </source>
</evidence>
<dbReference type="SUPFAM" id="SSF51735">
    <property type="entry name" value="NAD(P)-binding Rossmann-fold domains"/>
    <property type="match status" value="1"/>
</dbReference>
<comment type="caution">
    <text evidence="7">The sequence shown here is derived from an EMBL/GenBank/DDBJ whole genome shotgun (WGS) entry which is preliminary data.</text>
</comment>
<keyword evidence="8" id="KW-1185">Reference proteome</keyword>
<dbReference type="PANTHER" id="PTHR22981:SF7">
    <property type="entry name" value="3-HYDROXYISOBUTYRATE DEHYDROGENASE, MITOCHONDRIAL"/>
    <property type="match status" value="1"/>
</dbReference>
<dbReference type="InterPro" id="IPR008927">
    <property type="entry name" value="6-PGluconate_DH-like_C_sf"/>
</dbReference>
<dbReference type="InterPro" id="IPR013328">
    <property type="entry name" value="6PGD_dom2"/>
</dbReference>
<dbReference type="Gene3D" id="1.10.1040.10">
    <property type="entry name" value="N-(1-d-carboxylethyl)-l-norvaline Dehydrogenase, domain 2"/>
    <property type="match status" value="1"/>
</dbReference>
<dbReference type="SUPFAM" id="SSF48179">
    <property type="entry name" value="6-phosphogluconate dehydrogenase C-terminal domain-like"/>
    <property type="match status" value="1"/>
</dbReference>
<dbReference type="GO" id="GO:0016616">
    <property type="term" value="F:oxidoreductase activity, acting on the CH-OH group of donors, NAD or NADP as acceptor"/>
    <property type="evidence" value="ECO:0007669"/>
    <property type="project" value="TreeGrafter"/>
</dbReference>
<dbReference type="EMBL" id="AJLR01000069">
    <property type="protein sequence ID" value="EKN66887.1"/>
    <property type="molecule type" value="Genomic_DNA"/>
</dbReference>
<reference evidence="7 8" key="1">
    <citation type="journal article" date="2012" name="Front. Microbiol.">
        <title>Redundancy and modularity in membrane-associated dissimilatory nitrate reduction in Bacillus.</title>
        <authorList>
            <person name="Heylen K."/>
            <person name="Keltjens J."/>
        </authorList>
    </citation>
    <scope>NUCLEOTIDE SEQUENCE [LARGE SCALE GENOMIC DNA]</scope>
    <source>
        <strain evidence="7 8">LMG 9581</strain>
    </source>
</reference>
<dbReference type="InterPro" id="IPR015815">
    <property type="entry name" value="HIBADH-related"/>
</dbReference>
<proteinExistence type="inferred from homology"/>
<evidence type="ECO:0000259" key="6">
    <source>
        <dbReference type="Pfam" id="PF14833"/>
    </source>
</evidence>
<evidence type="ECO:0000256" key="4">
    <source>
        <dbReference type="PIRSR" id="PIRSR000103-1"/>
    </source>
</evidence>
<dbReference type="Gene3D" id="3.40.50.720">
    <property type="entry name" value="NAD(P)-binding Rossmann-like Domain"/>
    <property type="match status" value="1"/>
</dbReference>
<evidence type="ECO:0000259" key="5">
    <source>
        <dbReference type="Pfam" id="PF03446"/>
    </source>
</evidence>
<dbReference type="InterPro" id="IPR029154">
    <property type="entry name" value="HIBADH-like_NADP-bd"/>
</dbReference>
<keyword evidence="2" id="KW-0560">Oxidoreductase</keyword>
<dbReference type="PROSITE" id="PS00895">
    <property type="entry name" value="3_HYDROXYISOBUT_DH"/>
    <property type="match status" value="1"/>
</dbReference>
<sequence length="293" mass="31531">MKIGFIGLGNMGLPMAKNLVKANFEVVGKNRSKGKEDLFVEAGGKSGLSVAEMAKELDVILTCLPLPADVEAVYFGADGLIENGHEGLILVDHSTVAPGLNKKIADAAKTKGIEFLDAPISGGNFGAEDGTLTIMVGGKKEIYEKVLPLFNVMGKNIYHIGEIGSGSVVKLINNLMVAFHTQAVSEAVTLGKRMGVDLDLLFNILNNSYAQSRIYDRHYNSFIAKDQFEAGFAIKLLHKDMKLAEEMASGANMELPIGGQLTNILKDAIENDLGEQDMSALYVLLNKKLSNLN</sequence>
<dbReference type="STRING" id="1131731.BAZO_10802"/>
<dbReference type="InterPro" id="IPR036291">
    <property type="entry name" value="NAD(P)-bd_dom_sf"/>
</dbReference>
<dbReference type="InterPro" id="IPR006115">
    <property type="entry name" value="6PGDH_NADP-bd"/>
</dbReference>
<dbReference type="Pfam" id="PF03446">
    <property type="entry name" value="NAD_binding_2"/>
    <property type="match status" value="1"/>
</dbReference>
<accession>K6D311</accession>
<name>K6D311_SCHAZ</name>
<dbReference type="Proteomes" id="UP000006315">
    <property type="component" value="Unassembled WGS sequence"/>
</dbReference>
<comment type="similarity">
    <text evidence="1">Belongs to the HIBADH-related family.</text>
</comment>
<evidence type="ECO:0000313" key="7">
    <source>
        <dbReference type="EMBL" id="EKN66887.1"/>
    </source>
</evidence>
<feature type="active site" evidence="4">
    <location>
        <position position="170"/>
    </location>
</feature>